<keyword evidence="13" id="KW-1185">Reference proteome</keyword>
<dbReference type="GO" id="GO:0009425">
    <property type="term" value="C:bacterial-type flagellum basal body"/>
    <property type="evidence" value="ECO:0007669"/>
    <property type="project" value="UniProtKB-SubCell"/>
</dbReference>
<sequence length="330" mass="35849">MTEQVLSDDEKNALLEGVSSGAIEVQSADGPQYKTVKPYVIGPRARIVSNSFPRLESMNEQFASRLAESTAGLLQVEVDISARAIRQQVFADYSELWPARCVVVGFTAAPLPGEALIVFDSELVSPLVEAFFGGNSPESEASTDTAHSAGALSILQLLVREIFTAMHAVWLPLRDLKTERAETRIGLDLVESIAPAESIIASEFEVTIGEGNEQRASFSVVWPVNTVASLRPALEGKRRERDHAEDQRWEKVLRRRMIDVIVDLSSNVGHARMTLGELVNLAPGDVIGIDTPRVATVLAHGVPLIEGRFGVQAGRNAVEAVAWLESQNSN</sequence>
<dbReference type="Gene3D" id="2.30.330.10">
    <property type="entry name" value="SpoA-like"/>
    <property type="match status" value="1"/>
</dbReference>
<dbReference type="InterPro" id="IPR036429">
    <property type="entry name" value="SpoA-like_sf"/>
</dbReference>
<proteinExistence type="inferred from homology"/>
<accession>A0A193LF07</accession>
<evidence type="ECO:0000256" key="7">
    <source>
        <dbReference type="ARBA" id="ARBA00022779"/>
    </source>
</evidence>
<dbReference type="STRING" id="1548547.BA177_07380"/>
<feature type="domain" description="Flagellar motor switch protein FliN-like C-terminal" evidence="11">
    <location>
        <begin position="259"/>
        <end position="319"/>
    </location>
</feature>
<dbReference type="EMBL" id="CP016268">
    <property type="protein sequence ID" value="ANO51053.1"/>
    <property type="molecule type" value="Genomic_DNA"/>
</dbReference>
<evidence type="ECO:0000256" key="9">
    <source>
        <dbReference type="ARBA" id="ARBA00023143"/>
    </source>
</evidence>
<keyword evidence="6" id="KW-0145">Chemotaxis</keyword>
<dbReference type="OrthoDB" id="9806941at2"/>
<gene>
    <name evidence="12" type="ORF">BA177_07380</name>
</gene>
<evidence type="ECO:0000313" key="12">
    <source>
        <dbReference type="EMBL" id="ANO51053.1"/>
    </source>
</evidence>
<dbReference type="InterPro" id="IPR001689">
    <property type="entry name" value="Flag_FliM"/>
</dbReference>
<evidence type="ECO:0000256" key="5">
    <source>
        <dbReference type="ARBA" id="ARBA00022475"/>
    </source>
</evidence>
<evidence type="ECO:0000256" key="2">
    <source>
        <dbReference type="ARBA" id="ARBA00004202"/>
    </source>
</evidence>
<organism evidence="12 13">
    <name type="scientific">Woeseia oceani</name>
    <dbReference type="NCBI Taxonomy" id="1548547"/>
    <lineage>
        <taxon>Bacteria</taxon>
        <taxon>Pseudomonadati</taxon>
        <taxon>Pseudomonadota</taxon>
        <taxon>Gammaproteobacteria</taxon>
        <taxon>Woeseiales</taxon>
        <taxon>Woeseiaceae</taxon>
        <taxon>Woeseia</taxon>
    </lineage>
</organism>
<dbReference type="Gene3D" id="3.40.1550.10">
    <property type="entry name" value="CheC-like"/>
    <property type="match status" value="1"/>
</dbReference>
<keyword evidence="9" id="KW-0975">Bacterial flagellum</keyword>
<comment type="function">
    <text evidence="10">FliM is one of three proteins (FliG, FliN, FliM) that forms the rotor-mounted switch complex (C ring), located at the base of the basal body. This complex interacts with the CheY and CheZ chemotaxis proteins, in addition to contacting components of the motor that determine the direction of flagellar rotation.</text>
</comment>
<dbReference type="InterPro" id="IPR001543">
    <property type="entry name" value="FliN-like_C"/>
</dbReference>
<evidence type="ECO:0000313" key="13">
    <source>
        <dbReference type="Proteomes" id="UP000092695"/>
    </source>
</evidence>
<dbReference type="AlphaFoldDB" id="A0A193LF07"/>
<dbReference type="PANTHER" id="PTHR30034">
    <property type="entry name" value="FLAGELLAR MOTOR SWITCH PROTEIN FLIM"/>
    <property type="match status" value="1"/>
</dbReference>
<dbReference type="GO" id="GO:0050918">
    <property type="term" value="P:positive chemotaxis"/>
    <property type="evidence" value="ECO:0007669"/>
    <property type="project" value="TreeGrafter"/>
</dbReference>
<dbReference type="GO" id="GO:0071978">
    <property type="term" value="P:bacterial-type flagellum-dependent swarming motility"/>
    <property type="evidence" value="ECO:0007669"/>
    <property type="project" value="TreeGrafter"/>
</dbReference>
<comment type="subcellular location">
    <subcellularLocation>
        <location evidence="1">Bacterial flagellum basal body</location>
    </subcellularLocation>
    <subcellularLocation>
        <location evidence="2">Cell membrane</location>
        <topology evidence="2">Peripheral membrane protein</topology>
    </subcellularLocation>
</comment>
<name>A0A193LF07_9GAMM</name>
<dbReference type="InterPro" id="IPR028976">
    <property type="entry name" value="CheC-like_sf"/>
</dbReference>
<comment type="similarity">
    <text evidence="3">Belongs to the FliM family.</text>
</comment>
<evidence type="ECO:0000256" key="1">
    <source>
        <dbReference type="ARBA" id="ARBA00004117"/>
    </source>
</evidence>
<keyword evidence="5" id="KW-1003">Cell membrane</keyword>
<dbReference type="SUPFAM" id="SSF103039">
    <property type="entry name" value="CheC-like"/>
    <property type="match status" value="1"/>
</dbReference>
<evidence type="ECO:0000256" key="8">
    <source>
        <dbReference type="ARBA" id="ARBA00023136"/>
    </source>
</evidence>
<dbReference type="Pfam" id="PF02154">
    <property type="entry name" value="FliM"/>
    <property type="match status" value="1"/>
</dbReference>
<evidence type="ECO:0000259" key="11">
    <source>
        <dbReference type="Pfam" id="PF01052"/>
    </source>
</evidence>
<protein>
    <recommendedName>
        <fullName evidence="4">Flagellar motor switch protein FliM</fullName>
    </recommendedName>
</protein>
<dbReference type="GO" id="GO:0003774">
    <property type="term" value="F:cytoskeletal motor activity"/>
    <property type="evidence" value="ECO:0007669"/>
    <property type="project" value="InterPro"/>
</dbReference>
<dbReference type="PANTHER" id="PTHR30034:SF6">
    <property type="entry name" value="YOP PROTEINS TRANSLOCATION PROTEIN Q"/>
    <property type="match status" value="1"/>
</dbReference>
<dbReference type="SUPFAM" id="SSF101801">
    <property type="entry name" value="Surface presentation of antigens (SPOA)"/>
    <property type="match status" value="1"/>
</dbReference>
<evidence type="ECO:0000256" key="3">
    <source>
        <dbReference type="ARBA" id="ARBA00011049"/>
    </source>
</evidence>
<keyword evidence="7" id="KW-0283">Flagellar rotation</keyword>
<dbReference type="CDD" id="cd17908">
    <property type="entry name" value="FliM"/>
    <property type="match status" value="1"/>
</dbReference>
<dbReference type="Proteomes" id="UP000092695">
    <property type="component" value="Chromosome"/>
</dbReference>
<dbReference type="RefSeq" id="WP_068614895.1">
    <property type="nucleotide sequence ID" value="NZ_CP016268.1"/>
</dbReference>
<dbReference type="Pfam" id="PF01052">
    <property type="entry name" value="FliMN_C"/>
    <property type="match status" value="1"/>
</dbReference>
<reference evidence="12 13" key="1">
    <citation type="submission" date="2016-06" db="EMBL/GenBank/DDBJ databases">
        <title>Complete genome sequence of a deep-branching marine Gamma Proteobacterium Woeseia oceani type strain XK5.</title>
        <authorList>
            <person name="Mu D."/>
            <person name="Du Z."/>
        </authorList>
    </citation>
    <scope>NUCLEOTIDE SEQUENCE [LARGE SCALE GENOMIC DNA]</scope>
    <source>
        <strain evidence="12 13">XK5</strain>
    </source>
</reference>
<keyword evidence="8" id="KW-0472">Membrane</keyword>
<dbReference type="KEGG" id="woc:BA177_07380"/>
<evidence type="ECO:0000256" key="10">
    <source>
        <dbReference type="ARBA" id="ARBA00025044"/>
    </source>
</evidence>
<evidence type="ECO:0000256" key="4">
    <source>
        <dbReference type="ARBA" id="ARBA00021898"/>
    </source>
</evidence>
<dbReference type="GO" id="GO:0005886">
    <property type="term" value="C:plasma membrane"/>
    <property type="evidence" value="ECO:0007669"/>
    <property type="project" value="UniProtKB-SubCell"/>
</dbReference>
<evidence type="ECO:0000256" key="6">
    <source>
        <dbReference type="ARBA" id="ARBA00022500"/>
    </source>
</evidence>